<dbReference type="GO" id="GO:0097367">
    <property type="term" value="F:carbohydrate derivative binding"/>
    <property type="evidence" value="ECO:0007669"/>
    <property type="project" value="InterPro"/>
</dbReference>
<evidence type="ECO:0000313" key="2">
    <source>
        <dbReference type="EMBL" id="SES19191.1"/>
    </source>
</evidence>
<dbReference type="AlphaFoldDB" id="A0A1H9VCB9"/>
<dbReference type="Proteomes" id="UP000198571">
    <property type="component" value="Unassembled WGS sequence"/>
</dbReference>
<name>A0A1H9VCB9_9BACI</name>
<protein>
    <recommendedName>
        <fullName evidence="1">SIS domain-containing protein</fullName>
    </recommendedName>
</protein>
<dbReference type="Pfam" id="PF10740">
    <property type="entry name" value="DUF2529"/>
    <property type="match status" value="1"/>
</dbReference>
<sequence>MKIFTTQLTGLIKRLNNYEEDIEDASRAIAQSVISDGRLLWCGDNEMEGLTIQACSGEDRIPGSIKIGKDPSFTEMDTLVTASSSLENPHLEQLADEAKKQGATVISIYSGGSEEKNVWQEKADFSFNTHIQHGLVPMESGNRIGKPHLLIGLHIYYHLYFSVMEILEEHDM</sequence>
<dbReference type="RefSeq" id="WP_093053001.1">
    <property type="nucleotide sequence ID" value="NZ_FOGT01000010.1"/>
</dbReference>
<gene>
    <name evidence="2" type="ORF">SAMN05518684_11077</name>
</gene>
<dbReference type="InterPro" id="IPR046348">
    <property type="entry name" value="SIS_dom_sf"/>
</dbReference>
<dbReference type="OrthoDB" id="2737584at2"/>
<organism evidence="2 3">
    <name type="scientific">Salipaludibacillus aurantiacus</name>
    <dbReference type="NCBI Taxonomy" id="1601833"/>
    <lineage>
        <taxon>Bacteria</taxon>
        <taxon>Bacillati</taxon>
        <taxon>Bacillota</taxon>
        <taxon>Bacilli</taxon>
        <taxon>Bacillales</taxon>
        <taxon>Bacillaceae</taxon>
    </lineage>
</organism>
<reference evidence="3" key="1">
    <citation type="submission" date="2016-10" db="EMBL/GenBank/DDBJ databases">
        <authorList>
            <person name="Varghese N."/>
            <person name="Submissions S."/>
        </authorList>
    </citation>
    <scope>NUCLEOTIDE SEQUENCE [LARGE SCALE GENOMIC DNA]</scope>
    <source>
        <strain evidence="3">S9</strain>
    </source>
</reference>
<dbReference type="PROSITE" id="PS51464">
    <property type="entry name" value="SIS"/>
    <property type="match status" value="1"/>
</dbReference>
<dbReference type="Gene3D" id="3.40.50.10490">
    <property type="entry name" value="Glucose-6-phosphate isomerase like protein, domain 1"/>
    <property type="match status" value="1"/>
</dbReference>
<dbReference type="SUPFAM" id="SSF53697">
    <property type="entry name" value="SIS domain"/>
    <property type="match status" value="1"/>
</dbReference>
<dbReference type="EMBL" id="FOGT01000010">
    <property type="protein sequence ID" value="SES19191.1"/>
    <property type="molecule type" value="Genomic_DNA"/>
</dbReference>
<dbReference type="InterPro" id="IPR001347">
    <property type="entry name" value="SIS_dom"/>
</dbReference>
<evidence type="ECO:0000259" key="1">
    <source>
        <dbReference type="PROSITE" id="PS51464"/>
    </source>
</evidence>
<proteinExistence type="predicted"/>
<dbReference type="InterPro" id="IPR019676">
    <property type="entry name" value="DUF2529"/>
</dbReference>
<evidence type="ECO:0000313" key="3">
    <source>
        <dbReference type="Proteomes" id="UP000198571"/>
    </source>
</evidence>
<accession>A0A1H9VCB9</accession>
<keyword evidence="3" id="KW-1185">Reference proteome</keyword>
<feature type="domain" description="SIS" evidence="1">
    <location>
        <begin position="18"/>
        <end position="169"/>
    </location>
</feature>
<dbReference type="GO" id="GO:1901135">
    <property type="term" value="P:carbohydrate derivative metabolic process"/>
    <property type="evidence" value="ECO:0007669"/>
    <property type="project" value="InterPro"/>
</dbReference>